<organism evidence="2">
    <name type="scientific">Clostridioides difficile</name>
    <name type="common">Peptoclostridium difficile</name>
    <dbReference type="NCBI Taxonomy" id="1496"/>
    <lineage>
        <taxon>Bacteria</taxon>
        <taxon>Bacillati</taxon>
        <taxon>Bacillota</taxon>
        <taxon>Clostridia</taxon>
        <taxon>Peptostreptococcales</taxon>
        <taxon>Peptostreptococcaceae</taxon>
        <taxon>Clostridioides</taxon>
    </lineage>
</organism>
<dbReference type="EMBL" id="DAEQIJ010000033">
    <property type="protein sequence ID" value="HBH2622012.1"/>
    <property type="molecule type" value="Genomic_DNA"/>
</dbReference>
<dbReference type="AlphaFoldDB" id="A0A031WFC5"/>
<dbReference type="EMBL" id="LK932742">
    <property type="protein sequence ID" value="CDS92626.1"/>
    <property type="molecule type" value="Genomic_DNA"/>
</dbReference>
<gene>
    <name evidence="2" type="ORF">BN1095_1020024</name>
    <name evidence="1" type="ORF">BN1097_1070010</name>
    <name evidence="3" type="ORF">KRQ00_003832</name>
</gene>
<proteinExistence type="predicted"/>
<protein>
    <submittedName>
        <fullName evidence="2">Uncharacterized protein</fullName>
    </submittedName>
</protein>
<evidence type="ECO:0000313" key="3">
    <source>
        <dbReference type="EMBL" id="HBH2622012.1"/>
    </source>
</evidence>
<reference evidence="3" key="2">
    <citation type="journal article" date="2018" name="Genome Biol.">
        <title>SKESA: strategic k-mer extension for scrupulous assemblies.</title>
        <authorList>
            <person name="Souvorov A."/>
            <person name="Agarwala R."/>
            <person name="Lipman D.J."/>
        </authorList>
    </citation>
    <scope>NUCLEOTIDE SEQUENCE</scope>
    <source>
        <strain evidence="3">Clostridioides</strain>
    </source>
</reference>
<dbReference type="RefSeq" id="WP_021391016.1">
    <property type="nucleotide sequence ID" value="NZ_BINC01000025.1"/>
</dbReference>
<dbReference type="Proteomes" id="UP000879542">
    <property type="component" value="Unassembled WGS sequence"/>
</dbReference>
<reference evidence="3" key="3">
    <citation type="submission" date="2021-06" db="EMBL/GenBank/DDBJ databases">
        <authorList>
            <consortium name="NCBI Pathogen Detection Project"/>
        </authorList>
    </citation>
    <scope>NUCLEOTIDE SEQUENCE</scope>
    <source>
        <strain evidence="3">Clostridioides</strain>
    </source>
</reference>
<dbReference type="EMBL" id="LK932311">
    <property type="protein sequence ID" value="CDS82758.1"/>
    <property type="molecule type" value="Genomic_DNA"/>
</dbReference>
<sequence length="63" mass="7490">MNKDTEFIACSMRLKILIQAKENLIEDIHEYSNHEEDISRYENLDKAFEKTIIDEAKFLISLE</sequence>
<name>A0A031WFC5_CLODI</name>
<evidence type="ECO:0000313" key="2">
    <source>
        <dbReference type="EMBL" id="CDS92626.1"/>
    </source>
</evidence>
<accession>A0A031WFC5</accession>
<evidence type="ECO:0000313" key="1">
    <source>
        <dbReference type="EMBL" id="CDS82758.1"/>
    </source>
</evidence>
<reference evidence="2" key="1">
    <citation type="submission" date="2014-07" db="EMBL/GenBank/DDBJ databases">
        <authorList>
            <person name="Monot Marc"/>
        </authorList>
    </citation>
    <scope>NUCLEOTIDE SEQUENCE</scope>
    <source>
        <strain evidence="2">7032989</strain>
        <strain evidence="1">7032994</strain>
    </source>
</reference>